<dbReference type="Gene3D" id="3.90.550.10">
    <property type="entry name" value="Spore Coat Polysaccharide Biosynthesis Protein SpsA, Chain A"/>
    <property type="match status" value="1"/>
</dbReference>
<dbReference type="GO" id="GO:0016791">
    <property type="term" value="F:phosphatase activity"/>
    <property type="evidence" value="ECO:0007669"/>
    <property type="project" value="InterPro"/>
</dbReference>
<dbReference type="RefSeq" id="WP_182707118.1">
    <property type="nucleotide sequence ID" value="NZ_JACJII010000001.1"/>
</dbReference>
<evidence type="ECO:0000256" key="4">
    <source>
        <dbReference type="ARBA" id="ARBA00022723"/>
    </source>
</evidence>
<evidence type="ECO:0000256" key="6">
    <source>
        <dbReference type="ARBA" id="ARBA00023277"/>
    </source>
</evidence>
<dbReference type="SUPFAM" id="SSF53448">
    <property type="entry name" value="Nucleotide-diphospho-sugar transferases"/>
    <property type="match status" value="1"/>
</dbReference>
<comment type="similarity">
    <text evidence="2">Belongs to the GmhB family.</text>
</comment>
<name>A0A7W3RBA5_9ACTN</name>
<dbReference type="InterPro" id="IPR006543">
    <property type="entry name" value="Histidinol-phos"/>
</dbReference>
<protein>
    <recommendedName>
        <fullName evidence="7">D,D-heptose 1,7-bisphosphate phosphatase</fullName>
    </recommendedName>
</protein>
<comment type="subcellular location">
    <subcellularLocation>
        <location evidence="1">Cytoplasm</location>
    </subcellularLocation>
</comment>
<gene>
    <name evidence="9" type="ORF">HNR21_004987</name>
</gene>
<evidence type="ECO:0000313" key="10">
    <source>
        <dbReference type="Proteomes" id="UP000539313"/>
    </source>
</evidence>
<dbReference type="InterPro" id="IPR006439">
    <property type="entry name" value="HAD-SF_hydro_IA"/>
</dbReference>
<dbReference type="Pfam" id="PF13242">
    <property type="entry name" value="Hydrolase_like"/>
    <property type="match status" value="1"/>
</dbReference>
<dbReference type="InterPro" id="IPR029044">
    <property type="entry name" value="Nucleotide-diphossugar_trans"/>
</dbReference>
<keyword evidence="10" id="KW-1185">Reference proteome</keyword>
<dbReference type="PANTHER" id="PTHR42891:SF1">
    <property type="entry name" value="D-GLYCERO-BETA-D-MANNO-HEPTOSE-1,7-BISPHOSPHATE 7-PHOSPHATASE"/>
    <property type="match status" value="1"/>
</dbReference>
<dbReference type="NCBIfam" id="TIGR01509">
    <property type="entry name" value="HAD-SF-IA-v3"/>
    <property type="match status" value="1"/>
</dbReference>
<proteinExistence type="inferred from homology"/>
<keyword evidence="5 9" id="KW-0378">Hydrolase</keyword>
<keyword evidence="4" id="KW-0479">Metal-binding</keyword>
<dbReference type="Gene3D" id="3.40.50.1000">
    <property type="entry name" value="HAD superfamily/HAD-like"/>
    <property type="match status" value="1"/>
</dbReference>
<dbReference type="GO" id="GO:0005975">
    <property type="term" value="P:carbohydrate metabolic process"/>
    <property type="evidence" value="ECO:0007669"/>
    <property type="project" value="InterPro"/>
</dbReference>
<evidence type="ECO:0000313" key="9">
    <source>
        <dbReference type="EMBL" id="MBA9006105.1"/>
    </source>
</evidence>
<organism evidence="9 10">
    <name type="scientific">Thermomonospora cellulosilytica</name>
    <dbReference type="NCBI Taxonomy" id="1411118"/>
    <lineage>
        <taxon>Bacteria</taxon>
        <taxon>Bacillati</taxon>
        <taxon>Actinomycetota</taxon>
        <taxon>Actinomycetes</taxon>
        <taxon>Streptosporangiales</taxon>
        <taxon>Thermomonosporaceae</taxon>
        <taxon>Thermomonospora</taxon>
    </lineage>
</organism>
<evidence type="ECO:0000256" key="5">
    <source>
        <dbReference type="ARBA" id="ARBA00022801"/>
    </source>
</evidence>
<feature type="domain" description="Glycosyltransferase 2-like" evidence="8">
    <location>
        <begin position="4"/>
        <end position="119"/>
    </location>
</feature>
<dbReference type="Pfam" id="PF00535">
    <property type="entry name" value="Glycos_transf_2"/>
    <property type="match status" value="1"/>
</dbReference>
<keyword evidence="6" id="KW-0119">Carbohydrate metabolism</keyword>
<dbReference type="InterPro" id="IPR004446">
    <property type="entry name" value="Heptose_bisP_phosphatase"/>
</dbReference>
<evidence type="ECO:0000259" key="8">
    <source>
        <dbReference type="Pfam" id="PF00535"/>
    </source>
</evidence>
<dbReference type="GO" id="GO:0046872">
    <property type="term" value="F:metal ion binding"/>
    <property type="evidence" value="ECO:0007669"/>
    <property type="project" value="UniProtKB-KW"/>
</dbReference>
<dbReference type="NCBIfam" id="TIGR01662">
    <property type="entry name" value="HAD-SF-IIIA"/>
    <property type="match status" value="1"/>
</dbReference>
<accession>A0A7W3RBA5</accession>
<dbReference type="EMBL" id="JACJII010000001">
    <property type="protein sequence ID" value="MBA9006105.1"/>
    <property type="molecule type" value="Genomic_DNA"/>
</dbReference>
<dbReference type="InterPro" id="IPR023214">
    <property type="entry name" value="HAD_sf"/>
</dbReference>
<dbReference type="PANTHER" id="PTHR42891">
    <property type="entry name" value="D-GLYCERO-BETA-D-MANNO-HEPTOSE-1,7-BISPHOSPHATE 7-PHOSPHATASE"/>
    <property type="match status" value="1"/>
</dbReference>
<evidence type="ECO:0000256" key="3">
    <source>
        <dbReference type="ARBA" id="ARBA00022490"/>
    </source>
</evidence>
<dbReference type="Proteomes" id="UP000539313">
    <property type="component" value="Unassembled WGS sequence"/>
</dbReference>
<evidence type="ECO:0000256" key="1">
    <source>
        <dbReference type="ARBA" id="ARBA00004496"/>
    </source>
</evidence>
<sequence>MSYSVVIPTLGRPCLAACLDALAGARGPRPERVVLVDDRPAPRGGTRLEVPDGLAKITEVVASGGVGPAAARNLGWRCTATPWVAFLDDDVRVTADWPERLAADLADRPPQVAGVQGRIEVPLPQGRRPTDWERGTAGLAGALWITADMAYRRTALVESGGFDERFPRAFREDADLALRLEDDGWTLARGTRRTVHPVRPAPWWISVRQQAGNADDALMRAVHGPGWYERAGETPGRRSGHLAITAAGLAAAGLAAAGRRRAAALAAAGALAGVGEFAAARIAPGPRTAREIAAMAATSAAIPPAAVWHWLRGLVRARGARPWPGPAKAVLFDRDGTLVRDVPYNGDPEKVELMPGARQAVELARRRGLAVGVVSNQSGIARGLLTREQVDAVNRRVAELLGPFGTWQICPHGDGDGCGCRKPAPGMVERAAAELRVRPHECVMIGDIGADVAAARAAGARSVLVPTPQTRTEELTGARVADNLMDAVRFAAGDTPGASLWA</sequence>
<comment type="caution">
    <text evidence="9">The sequence shown here is derived from an EMBL/GenBank/DDBJ whole genome shotgun (WGS) entry which is preliminary data.</text>
</comment>
<dbReference type="SUPFAM" id="SSF56784">
    <property type="entry name" value="HAD-like"/>
    <property type="match status" value="1"/>
</dbReference>
<reference evidence="9 10" key="1">
    <citation type="submission" date="2020-08" db="EMBL/GenBank/DDBJ databases">
        <title>Sequencing the genomes of 1000 actinobacteria strains.</title>
        <authorList>
            <person name="Klenk H.-P."/>
        </authorList>
    </citation>
    <scope>NUCLEOTIDE SEQUENCE [LARGE SCALE GENOMIC DNA]</scope>
    <source>
        <strain evidence="9 10">DSM 45823</strain>
    </source>
</reference>
<evidence type="ECO:0000256" key="7">
    <source>
        <dbReference type="ARBA" id="ARBA00031828"/>
    </source>
</evidence>
<dbReference type="NCBIfam" id="TIGR01656">
    <property type="entry name" value="Histidinol-ppas"/>
    <property type="match status" value="1"/>
</dbReference>
<dbReference type="GO" id="GO:0005737">
    <property type="term" value="C:cytoplasm"/>
    <property type="evidence" value="ECO:0007669"/>
    <property type="project" value="UniProtKB-SubCell"/>
</dbReference>
<dbReference type="AlphaFoldDB" id="A0A7W3RBA5"/>
<dbReference type="InterPro" id="IPR006549">
    <property type="entry name" value="HAD-SF_hydro_IIIA"/>
</dbReference>
<keyword evidence="3" id="KW-0963">Cytoplasm</keyword>
<evidence type="ECO:0000256" key="2">
    <source>
        <dbReference type="ARBA" id="ARBA00005628"/>
    </source>
</evidence>
<dbReference type="InterPro" id="IPR001173">
    <property type="entry name" value="Glyco_trans_2-like"/>
</dbReference>
<dbReference type="InterPro" id="IPR036412">
    <property type="entry name" value="HAD-like_sf"/>
</dbReference>